<dbReference type="InterPro" id="IPR010181">
    <property type="entry name" value="CGCAxxGCC_motif"/>
</dbReference>
<proteinExistence type="predicted"/>
<dbReference type="Pfam" id="PF09719">
    <property type="entry name" value="C_GCAxxG_C_C"/>
    <property type="match status" value="1"/>
</dbReference>
<dbReference type="InterPro" id="IPR036280">
    <property type="entry name" value="Multihaem_cyt_sf"/>
</dbReference>
<accession>A0A6V8MF29</accession>
<dbReference type="NCBIfam" id="TIGR01909">
    <property type="entry name" value="C_GCAxxG_C_C"/>
    <property type="match status" value="1"/>
</dbReference>
<evidence type="ECO:0008006" key="3">
    <source>
        <dbReference type="Google" id="ProtNLM"/>
    </source>
</evidence>
<evidence type="ECO:0000313" key="1">
    <source>
        <dbReference type="EMBL" id="GFO58608.1"/>
    </source>
</evidence>
<sequence length="148" mass="15454">MFWMKNETLEKEMTADVASRVADQAEGFYRSGKLHCAEAVLAALRQNFAPQLPEEAVQMAAGFGGGSGAGCICGAVSGGTMAIGLVLAGDKKAAAALTRELHTWFKDQYGATCCKILTAHGKKGCVNLTATTAGKVAELLLAQGFEPR</sequence>
<dbReference type="AlphaFoldDB" id="A0A6V8MF29"/>
<dbReference type="Proteomes" id="UP000556026">
    <property type="component" value="Unassembled WGS sequence"/>
</dbReference>
<dbReference type="SUPFAM" id="SSF48695">
    <property type="entry name" value="Multiheme cytochromes"/>
    <property type="match status" value="1"/>
</dbReference>
<keyword evidence="2" id="KW-1185">Reference proteome</keyword>
<organism evidence="1 2">
    <name type="scientific">Geomonas silvestris</name>
    <dbReference type="NCBI Taxonomy" id="2740184"/>
    <lineage>
        <taxon>Bacteria</taxon>
        <taxon>Pseudomonadati</taxon>
        <taxon>Thermodesulfobacteriota</taxon>
        <taxon>Desulfuromonadia</taxon>
        <taxon>Geobacterales</taxon>
        <taxon>Geobacteraceae</taxon>
        <taxon>Geomonas</taxon>
    </lineage>
</organism>
<dbReference type="EMBL" id="BLXX01000002">
    <property type="protein sequence ID" value="GFO58608.1"/>
    <property type="molecule type" value="Genomic_DNA"/>
</dbReference>
<protein>
    <recommendedName>
        <fullName evidence="3">Redox-active protein</fullName>
    </recommendedName>
</protein>
<name>A0A6V8MF29_9BACT</name>
<reference evidence="2" key="1">
    <citation type="submission" date="2020-06" db="EMBL/GenBank/DDBJ databases">
        <title>Draft genomic sequence of Geomonas sp. Red330.</title>
        <authorList>
            <person name="Itoh H."/>
            <person name="Zhenxing X."/>
            <person name="Ushijima N."/>
            <person name="Masuda Y."/>
            <person name="Shiratori Y."/>
            <person name="Senoo K."/>
        </authorList>
    </citation>
    <scope>NUCLEOTIDE SEQUENCE [LARGE SCALE GENOMIC DNA]</scope>
    <source>
        <strain evidence="2">Red330</strain>
    </source>
</reference>
<comment type="caution">
    <text evidence="1">The sequence shown here is derived from an EMBL/GenBank/DDBJ whole genome shotgun (WGS) entry which is preliminary data.</text>
</comment>
<evidence type="ECO:0000313" key="2">
    <source>
        <dbReference type="Proteomes" id="UP000556026"/>
    </source>
</evidence>
<gene>
    <name evidence="1" type="ORF">GMST_09330</name>
</gene>